<evidence type="ECO:0000313" key="2">
    <source>
        <dbReference type="EMBL" id="WPY00467.1"/>
    </source>
</evidence>
<feature type="transmembrane region" description="Helical" evidence="1">
    <location>
        <begin position="19"/>
        <end position="39"/>
    </location>
</feature>
<protein>
    <submittedName>
        <fullName evidence="2">Uncharacterized protein</fullName>
    </submittedName>
</protein>
<dbReference type="Proteomes" id="UP001326613">
    <property type="component" value="Chromosome"/>
</dbReference>
<gene>
    <name evidence="2" type="ORF">Trichorick_00345</name>
</gene>
<keyword evidence="1" id="KW-0472">Membrane</keyword>
<dbReference type="EMBL" id="CP112932">
    <property type="protein sequence ID" value="WPY00467.1"/>
    <property type="molecule type" value="Genomic_DNA"/>
</dbReference>
<accession>A0ABZ0UQZ1</accession>
<reference evidence="2 3" key="1">
    <citation type="submission" date="2022-10" db="EMBL/GenBank/DDBJ databases">
        <title>Host association and intracellularity evolved multiple times independently in the Rickettsiales.</title>
        <authorList>
            <person name="Castelli M."/>
            <person name="Nardi T."/>
            <person name="Gammuto L."/>
            <person name="Bellinzona G."/>
            <person name="Sabaneyeva E."/>
            <person name="Potekhin A."/>
            <person name="Serra V."/>
            <person name="Petroni G."/>
            <person name="Sassera D."/>
        </authorList>
    </citation>
    <scope>NUCLEOTIDE SEQUENCE [LARGE SCALE GENOMIC DNA]</scope>
    <source>
        <strain evidence="2 3">Kr 154-4</strain>
    </source>
</reference>
<proteinExistence type="predicted"/>
<keyword evidence="1" id="KW-1133">Transmembrane helix</keyword>
<name>A0ABZ0UQZ1_9RICK</name>
<keyword evidence="3" id="KW-1185">Reference proteome</keyword>
<organism evidence="2 3">
    <name type="scientific">Candidatus Trichorickettsia mobilis</name>
    <dbReference type="NCBI Taxonomy" id="1346319"/>
    <lineage>
        <taxon>Bacteria</taxon>
        <taxon>Pseudomonadati</taxon>
        <taxon>Pseudomonadota</taxon>
        <taxon>Alphaproteobacteria</taxon>
        <taxon>Rickettsiales</taxon>
        <taxon>Rickettsiaceae</taxon>
        <taxon>Rickettsieae</taxon>
        <taxon>Candidatus Trichorickettsia</taxon>
    </lineage>
</organism>
<keyword evidence="1" id="KW-0812">Transmembrane</keyword>
<dbReference type="RefSeq" id="WP_323738531.1">
    <property type="nucleotide sequence ID" value="NZ_CP112932.1"/>
</dbReference>
<evidence type="ECO:0000256" key="1">
    <source>
        <dbReference type="SAM" id="Phobius"/>
    </source>
</evidence>
<sequence>MEYNFIADLLAKFAACSDIIKAAILIDIGAILISIFYFIKQTITESIKLIKTPPYTDV</sequence>
<evidence type="ECO:0000313" key="3">
    <source>
        <dbReference type="Proteomes" id="UP001326613"/>
    </source>
</evidence>